<gene>
    <name evidence="2" type="ORF">CDD81_1128</name>
</gene>
<dbReference type="PANTHER" id="PTHR12975:SF6">
    <property type="entry name" value="TRAFFICKING PROTEIN PARTICLE COMPLEX SUBUNIT 8"/>
    <property type="match status" value="1"/>
</dbReference>
<proteinExistence type="predicted"/>
<dbReference type="EMBL" id="NJET01000127">
    <property type="protein sequence ID" value="PHH60831.1"/>
    <property type="molecule type" value="Genomic_DNA"/>
</dbReference>
<feature type="compositionally biased region" description="Polar residues" evidence="1">
    <location>
        <begin position="39"/>
        <end position="52"/>
    </location>
</feature>
<feature type="region of interest" description="Disordered" evidence="1">
    <location>
        <begin position="183"/>
        <end position="210"/>
    </location>
</feature>
<evidence type="ECO:0000313" key="2">
    <source>
        <dbReference type="EMBL" id="PHH60831.1"/>
    </source>
</evidence>
<name>A0A2C5Y1T0_9HYPO</name>
<protein>
    <submittedName>
        <fullName evidence="2">Uncharacterized protein</fullName>
    </submittedName>
</protein>
<comment type="caution">
    <text evidence="2">The sequence shown here is derived from an EMBL/GenBank/DDBJ whole genome shotgun (WGS) entry which is preliminary data.</text>
</comment>
<dbReference type="STRING" id="1399860.A0A2C5Y1T0"/>
<dbReference type="InterPro" id="IPR024420">
    <property type="entry name" value="TRAPP_III_complex_Trs85"/>
</dbReference>
<feature type="compositionally biased region" description="Basic and acidic residues" evidence="1">
    <location>
        <begin position="199"/>
        <end position="210"/>
    </location>
</feature>
<dbReference type="PANTHER" id="PTHR12975">
    <property type="entry name" value="TRANSPORT PROTEIN TRAPP"/>
    <property type="match status" value="1"/>
</dbReference>
<dbReference type="Pfam" id="PF12739">
    <property type="entry name" value="TRAPPC-Trs85"/>
    <property type="match status" value="1"/>
</dbReference>
<sequence>MPLPTQDGSSKEPVQALPVATSVMRMSKTRHSNPPTEPLPTSQQEAGLSFRRSNPSAASLYASTLSPPGSRPMSPVGRAAPFHGRTIFDNLTRDVSSSTGNDKVDEPLGLILQSFVPRVAVYASKDTEALMAEKGLRQGLWELLRPFGEAVQGKVTVRDSNGVSRTFDDFAIRFTNLERDGEYTATASRPQTLNSALGQKEDSESATRDRKTLADIETVVDLHLSFGERSLTDMSTSVHQDLSRATSPYYALYLRRLLSAMPLAPQESFAHPVACVIAISSRTENPIEELGKLYQDTSHGPKKFPPWVDGEYLRYYVLVHDEDKDDISASVNLFEQMKRNLGLHCHLLRLRCSQSAETDDDSIPLPRSGWISAAEELVELQGNTNTEEPEDLTRRIFESDATAIRTFVREMVTQSIVPTMERHVSVWNDQVASRRRGLTGRFMSLSRKWTGFGGGSRSSSGPGGNPRDGYELLGYYRADTPEATMRKLADYAFMLRDWKLAQLTYDLLRSDFGESKAWKYHAAVNEMAAISLLLISQALTSKLRAETVDQMLESALYSYGTRCSSPYGAMRSILLGLELLRLRGGSSADDASRWGLRLLDTKLLGRVGDALVKERLAVCYASKAGVGKRGWGSRHRKSAAWSTLAADAWCQQAKYVAAKRCIGEAQRSYQLPSNSRGINGFAYAVEYMESLEEELANKLGLADDHVKNNGNEPIEQDSETLTDGGVKRASVMTGDKTMEIAPLHGHDAEGLATDQQLEEA</sequence>
<accession>A0A2C5Y1T0</accession>
<reference evidence="2 3" key="1">
    <citation type="submission" date="2017-06" db="EMBL/GenBank/DDBJ databases">
        <title>Ant-infecting Ophiocordyceps genomes reveal a high diversity of potential behavioral manipulation genes and a possible major role for enterotoxins.</title>
        <authorList>
            <person name="De Bekker C."/>
            <person name="Evans H.C."/>
            <person name="Brachmann A."/>
            <person name="Hughes D.P."/>
        </authorList>
    </citation>
    <scope>NUCLEOTIDE SEQUENCE [LARGE SCALE GENOMIC DNA]</scope>
    <source>
        <strain evidence="2 3">Map64</strain>
    </source>
</reference>
<evidence type="ECO:0000313" key="3">
    <source>
        <dbReference type="Proteomes" id="UP000226192"/>
    </source>
</evidence>
<dbReference type="OrthoDB" id="203724at2759"/>
<dbReference type="GO" id="GO:1990072">
    <property type="term" value="C:TRAPPIII protein complex"/>
    <property type="evidence" value="ECO:0007669"/>
    <property type="project" value="TreeGrafter"/>
</dbReference>
<feature type="region of interest" description="Disordered" evidence="1">
    <location>
        <begin position="1"/>
        <end position="52"/>
    </location>
</feature>
<feature type="compositionally biased region" description="Polar residues" evidence="1">
    <location>
        <begin position="185"/>
        <end position="197"/>
    </location>
</feature>
<dbReference type="Proteomes" id="UP000226192">
    <property type="component" value="Unassembled WGS sequence"/>
</dbReference>
<keyword evidence="3" id="KW-1185">Reference proteome</keyword>
<evidence type="ECO:0000256" key="1">
    <source>
        <dbReference type="SAM" id="MobiDB-lite"/>
    </source>
</evidence>
<dbReference type="AlphaFoldDB" id="A0A2C5Y1T0"/>
<organism evidence="2 3">
    <name type="scientific">Ophiocordyceps australis</name>
    <dbReference type="NCBI Taxonomy" id="1399860"/>
    <lineage>
        <taxon>Eukaryota</taxon>
        <taxon>Fungi</taxon>
        <taxon>Dikarya</taxon>
        <taxon>Ascomycota</taxon>
        <taxon>Pezizomycotina</taxon>
        <taxon>Sordariomycetes</taxon>
        <taxon>Hypocreomycetidae</taxon>
        <taxon>Hypocreales</taxon>
        <taxon>Ophiocordycipitaceae</taxon>
        <taxon>Ophiocordyceps</taxon>
    </lineage>
</organism>